<sequence length="451" mass="50557">MNSKKSLINEKPNKSGRDDIAGLGVRQQAALALSKVLKGEVFEPFSANEIANSRDRALANRLVTMSLRRHGHLDQIIKSLLDRGVPKRSGVFEAALRIGLTQLLFLPDIAEHSAIHLAVETIRQDRRASRFDKLLNGVLRQAQRESQQWLSLENHLLFPSWIAQSWAKNYGDEALEKFGEALLQGAPLDLTLKEKTPDIMEQLGATETIFDSVRVFSREKPVHKLPLYDEGEWWVQDVAATIAARLFTFEGGAKNYNPKVLDMCAAPGGKTAQLAKTGYEVTALDNSPKRLQRLRENFKRLKYLIETLEADANDFSTDQKFDGILIDAPCTASGVFRRHPEVLWQRGKEEIADRVALQQKLISSAVKSLVDGGQLIYCVCSLHEDEGESQVNWVSKNFPQLQLLPITEQELDGLEGAITHQGYVRTHAGLSFSNQIEGAMDGFFIARWRLD</sequence>
<dbReference type="InterPro" id="IPR023267">
    <property type="entry name" value="RCMT"/>
</dbReference>
<dbReference type="CDD" id="cd02440">
    <property type="entry name" value="AdoMet_MTases"/>
    <property type="match status" value="1"/>
</dbReference>
<dbReference type="InterPro" id="IPR029063">
    <property type="entry name" value="SAM-dependent_MTases_sf"/>
</dbReference>
<evidence type="ECO:0000259" key="5">
    <source>
        <dbReference type="PROSITE" id="PS51686"/>
    </source>
</evidence>
<evidence type="ECO:0000256" key="1">
    <source>
        <dbReference type="ARBA" id="ARBA00022603"/>
    </source>
</evidence>
<dbReference type="GO" id="GO:0006355">
    <property type="term" value="P:regulation of DNA-templated transcription"/>
    <property type="evidence" value="ECO:0007669"/>
    <property type="project" value="InterPro"/>
</dbReference>
<keyword evidence="2 6" id="KW-0808">Transferase</keyword>
<reference evidence="6" key="1">
    <citation type="submission" date="2018-06" db="EMBL/GenBank/DDBJ databases">
        <authorList>
            <person name="Zhirakovskaya E."/>
        </authorList>
    </citation>
    <scope>NUCLEOTIDE SEQUENCE</scope>
</reference>
<dbReference type="PANTHER" id="PTHR22807:SF61">
    <property type="entry name" value="NOL1_NOP2_SUN FAMILY PROTEIN _ ANTITERMINATION NUSB DOMAIN-CONTAINING PROTEIN"/>
    <property type="match status" value="1"/>
</dbReference>
<protein>
    <submittedName>
        <fullName evidence="6">16S rRNA (Cytosine(967)-C(5))-methyltransferase</fullName>
        <ecNumber evidence="6">2.1.1.176</ecNumber>
    </submittedName>
</protein>
<gene>
    <name evidence="6" type="ORF">MNBD_ALPHA11-317</name>
</gene>
<dbReference type="SUPFAM" id="SSF53335">
    <property type="entry name" value="S-adenosyl-L-methionine-dependent methyltransferases"/>
    <property type="match status" value="1"/>
</dbReference>
<evidence type="ECO:0000256" key="3">
    <source>
        <dbReference type="ARBA" id="ARBA00022691"/>
    </source>
</evidence>
<dbReference type="Gene3D" id="1.10.940.10">
    <property type="entry name" value="NusB-like"/>
    <property type="match status" value="1"/>
</dbReference>
<dbReference type="Pfam" id="PF01189">
    <property type="entry name" value="Methyltr_RsmB-F"/>
    <property type="match status" value="1"/>
</dbReference>
<name>A0A3B0U9V9_9ZZZZ</name>
<dbReference type="EMBL" id="UOEQ01000582">
    <property type="protein sequence ID" value="VAW25153.1"/>
    <property type="molecule type" value="Genomic_DNA"/>
</dbReference>
<dbReference type="InterPro" id="IPR001678">
    <property type="entry name" value="MeTrfase_RsmB-F_NOP2_dom"/>
</dbReference>
<dbReference type="EC" id="2.1.1.176" evidence="6"/>
<dbReference type="InterPro" id="IPR035926">
    <property type="entry name" value="NusB-like_sf"/>
</dbReference>
<keyword evidence="3" id="KW-0949">S-adenosyl-L-methionine</keyword>
<dbReference type="Gene3D" id="3.40.50.150">
    <property type="entry name" value="Vaccinia Virus protein VP39"/>
    <property type="match status" value="1"/>
</dbReference>
<dbReference type="InterPro" id="IPR049560">
    <property type="entry name" value="MeTrfase_RsmB-F_NOP2_cat"/>
</dbReference>
<dbReference type="Pfam" id="PF01029">
    <property type="entry name" value="NusB"/>
    <property type="match status" value="1"/>
</dbReference>
<evidence type="ECO:0000256" key="2">
    <source>
        <dbReference type="ARBA" id="ARBA00022679"/>
    </source>
</evidence>
<keyword evidence="4" id="KW-0694">RNA-binding</keyword>
<evidence type="ECO:0000256" key="4">
    <source>
        <dbReference type="ARBA" id="ARBA00022884"/>
    </source>
</evidence>
<keyword evidence="1 6" id="KW-0489">Methyltransferase</keyword>
<dbReference type="PANTHER" id="PTHR22807">
    <property type="entry name" value="NOP2 YEAST -RELATED NOL1/NOP2/FMU SUN DOMAIN-CONTAINING"/>
    <property type="match status" value="1"/>
</dbReference>
<proteinExistence type="predicted"/>
<dbReference type="GO" id="GO:0008173">
    <property type="term" value="F:RNA methyltransferase activity"/>
    <property type="evidence" value="ECO:0007669"/>
    <property type="project" value="InterPro"/>
</dbReference>
<dbReference type="GO" id="GO:0001510">
    <property type="term" value="P:RNA methylation"/>
    <property type="evidence" value="ECO:0007669"/>
    <property type="project" value="InterPro"/>
</dbReference>
<dbReference type="SUPFAM" id="SSF48013">
    <property type="entry name" value="NusB-like"/>
    <property type="match status" value="1"/>
</dbReference>
<dbReference type="InterPro" id="IPR006027">
    <property type="entry name" value="NusB_RsmB_TIM44"/>
</dbReference>
<dbReference type="AlphaFoldDB" id="A0A3B0U9V9"/>
<organism evidence="6">
    <name type="scientific">hydrothermal vent metagenome</name>
    <dbReference type="NCBI Taxonomy" id="652676"/>
    <lineage>
        <taxon>unclassified sequences</taxon>
        <taxon>metagenomes</taxon>
        <taxon>ecological metagenomes</taxon>
    </lineage>
</organism>
<accession>A0A3B0U9V9</accession>
<feature type="domain" description="SAM-dependent MTase RsmB/NOP-type" evidence="5">
    <location>
        <begin position="150"/>
        <end position="451"/>
    </location>
</feature>
<evidence type="ECO:0000313" key="6">
    <source>
        <dbReference type="EMBL" id="VAW25153.1"/>
    </source>
</evidence>
<dbReference type="GO" id="GO:0003723">
    <property type="term" value="F:RNA binding"/>
    <property type="evidence" value="ECO:0007669"/>
    <property type="project" value="UniProtKB-KW"/>
</dbReference>
<dbReference type="PRINTS" id="PR02008">
    <property type="entry name" value="RCMTFAMILY"/>
</dbReference>
<dbReference type="PROSITE" id="PS51686">
    <property type="entry name" value="SAM_MT_RSMB_NOP"/>
    <property type="match status" value="1"/>
</dbReference>